<name>A0A5S4ZMX2_9FIRM</name>
<feature type="transmembrane region" description="Helical" evidence="2">
    <location>
        <begin position="12"/>
        <end position="29"/>
    </location>
</feature>
<dbReference type="Pfam" id="PF05908">
    <property type="entry name" value="Gamma_PGA_hydro"/>
    <property type="match status" value="1"/>
</dbReference>
<dbReference type="InterPro" id="IPR008585">
    <property type="entry name" value="Gamma_PGA_hydro"/>
</dbReference>
<keyword evidence="2" id="KW-1133">Transmembrane helix</keyword>
<comment type="caution">
    <text evidence="3">The sequence shown here is derived from an EMBL/GenBank/DDBJ whole genome shotgun (WGS) entry which is preliminary data.</text>
</comment>
<dbReference type="Gene3D" id="3.40.630.100">
    <property type="entry name" value="Poly-gamma-glutamate hydrolase, zinc-binding motif"/>
    <property type="match status" value="1"/>
</dbReference>
<evidence type="ECO:0000256" key="2">
    <source>
        <dbReference type="SAM" id="Phobius"/>
    </source>
</evidence>
<dbReference type="AlphaFoldDB" id="A0A5S4ZMX2"/>
<evidence type="ECO:0000313" key="4">
    <source>
        <dbReference type="Proteomes" id="UP000323166"/>
    </source>
</evidence>
<evidence type="ECO:0000256" key="1">
    <source>
        <dbReference type="SAM" id="Coils"/>
    </source>
</evidence>
<proteinExistence type="predicted"/>
<sequence>MNIKKHIKAINVFALLLILLLGYLGYVKYESAELEDKNKALEKQLEIANEKIKTQKNELNELKRLLDFQTNVDVDYEIEANVTDSNVAVVAIHGGKIEKGTTELAYALASHNNYNYYSFQGLKSTDNFSLHVPSDKFAEAAAMQMVSESKITLSIHGCDGEKEFTYIGGRDTKLANRIKKSLTKYGFTVQDAPKNLAGMSPDNIVNKNIDGQGVQIEISKGLREKFLSANKHTLNNYVLAISEAVNNN</sequence>
<keyword evidence="2" id="KW-0472">Membrane</keyword>
<accession>A0A5S4ZMX2</accession>
<keyword evidence="1" id="KW-0175">Coiled coil</keyword>
<keyword evidence="2" id="KW-0812">Transmembrane</keyword>
<feature type="coiled-coil region" evidence="1">
    <location>
        <begin position="31"/>
        <end position="72"/>
    </location>
</feature>
<protein>
    <submittedName>
        <fullName evidence="3">Phage replication-related protein YjqB (UPF0714/DUF867 family)</fullName>
    </submittedName>
</protein>
<evidence type="ECO:0000313" key="3">
    <source>
        <dbReference type="EMBL" id="TYO91692.1"/>
    </source>
</evidence>
<dbReference type="Proteomes" id="UP000323166">
    <property type="component" value="Unassembled WGS sequence"/>
</dbReference>
<keyword evidence="4" id="KW-1185">Reference proteome</keyword>
<gene>
    <name evidence="3" type="ORF">LX24_02967</name>
</gene>
<dbReference type="InterPro" id="IPR038128">
    <property type="entry name" value="Gamma_PGA_hydro_sf"/>
</dbReference>
<dbReference type="RefSeq" id="WP_166512873.1">
    <property type="nucleotide sequence ID" value="NZ_VNHM01000037.1"/>
</dbReference>
<organism evidence="3 4">
    <name type="scientific">Desulfallas thermosapovorans DSM 6562</name>
    <dbReference type="NCBI Taxonomy" id="1121431"/>
    <lineage>
        <taxon>Bacteria</taxon>
        <taxon>Bacillati</taxon>
        <taxon>Bacillota</taxon>
        <taxon>Clostridia</taxon>
        <taxon>Eubacteriales</taxon>
        <taxon>Desulfallaceae</taxon>
        <taxon>Desulfallas</taxon>
    </lineage>
</organism>
<reference evidence="3 4" key="1">
    <citation type="submission" date="2019-07" db="EMBL/GenBank/DDBJ databases">
        <title>Genomic Encyclopedia of Type Strains, Phase I: the one thousand microbial genomes (KMG-I) project.</title>
        <authorList>
            <person name="Kyrpides N."/>
        </authorList>
    </citation>
    <scope>NUCLEOTIDE SEQUENCE [LARGE SCALE GENOMIC DNA]</scope>
    <source>
        <strain evidence="3 4">DSM 6562</strain>
    </source>
</reference>
<dbReference type="EMBL" id="VNHM01000037">
    <property type="protein sequence ID" value="TYO91692.1"/>
    <property type="molecule type" value="Genomic_DNA"/>
</dbReference>